<keyword evidence="1" id="KW-0812">Transmembrane</keyword>
<keyword evidence="1" id="KW-1133">Transmembrane helix</keyword>
<evidence type="ECO:0000256" key="1">
    <source>
        <dbReference type="SAM" id="Phobius"/>
    </source>
</evidence>
<dbReference type="InterPro" id="IPR017502">
    <property type="entry name" value="Sortase_SrtB_target"/>
</dbReference>
<dbReference type="EMBL" id="WYDN01000013">
    <property type="protein sequence ID" value="NAZ17132.1"/>
    <property type="molecule type" value="Genomic_DNA"/>
</dbReference>
<dbReference type="NCBIfam" id="TIGR01167">
    <property type="entry name" value="LPXTG_anchor"/>
    <property type="match status" value="1"/>
</dbReference>
<comment type="caution">
    <text evidence="2">The sequence shown here is derived from an EMBL/GenBank/DDBJ whole genome shotgun (WGS) entry which is preliminary data.</text>
</comment>
<feature type="transmembrane region" description="Helical" evidence="1">
    <location>
        <begin position="6"/>
        <end position="28"/>
    </location>
</feature>
<evidence type="ECO:0000313" key="2">
    <source>
        <dbReference type="EMBL" id="NAZ17132.1"/>
    </source>
</evidence>
<protein>
    <submittedName>
        <fullName evidence="2">LPXTG cell wall anchor domain-containing protein</fullName>
    </submittedName>
</protein>
<sequence length="34" mass="3459">MAQTGIAAAALMGLTGVLILLGTIAVLARKRRAH</sequence>
<keyword evidence="1" id="KW-0472">Membrane</keyword>
<organism evidence="2 3">
    <name type="scientific">Glutamicibacter soli</name>
    <dbReference type="NCBI Taxonomy" id="453836"/>
    <lineage>
        <taxon>Bacteria</taxon>
        <taxon>Bacillati</taxon>
        <taxon>Actinomycetota</taxon>
        <taxon>Actinomycetes</taxon>
        <taxon>Micrococcales</taxon>
        <taxon>Micrococcaceae</taxon>
        <taxon>Glutamicibacter</taxon>
    </lineage>
</organism>
<dbReference type="AlphaFoldDB" id="A0A6L9G5C3"/>
<evidence type="ECO:0000313" key="3">
    <source>
        <dbReference type="Proteomes" id="UP000477543"/>
    </source>
</evidence>
<proteinExistence type="predicted"/>
<dbReference type="Proteomes" id="UP000477543">
    <property type="component" value="Unassembled WGS sequence"/>
</dbReference>
<reference evidence="2 3" key="1">
    <citation type="submission" date="2020-01" db="EMBL/GenBank/DDBJ databases">
        <title>Glutamicibacter soli M275.</title>
        <authorList>
            <person name="Meng X."/>
        </authorList>
    </citation>
    <scope>NUCLEOTIDE SEQUENCE [LARGE SCALE GENOMIC DNA]</scope>
    <source>
        <strain evidence="2 3">M275</strain>
    </source>
</reference>
<gene>
    <name evidence="2" type="ORF">GT020_13800</name>
</gene>
<accession>A0A6L9G5C3</accession>
<dbReference type="NCBIfam" id="TIGR03063">
    <property type="entry name" value="srtB_target"/>
    <property type="match status" value="1"/>
</dbReference>
<name>A0A6L9G5C3_9MICC</name>